<feature type="transmembrane region" description="Helical" evidence="1">
    <location>
        <begin position="68"/>
        <end position="85"/>
    </location>
</feature>
<dbReference type="AlphaFoldDB" id="F9EM27"/>
<reference evidence="2 3" key="1">
    <citation type="submission" date="2011-05" db="EMBL/GenBank/DDBJ databases">
        <authorList>
            <person name="Muzny D."/>
            <person name="Qin X."/>
            <person name="Deng J."/>
            <person name="Jiang H."/>
            <person name="Liu Y."/>
            <person name="Qu J."/>
            <person name="Song X.-Z."/>
            <person name="Zhang L."/>
            <person name="Thornton R."/>
            <person name="Coyle M."/>
            <person name="Francisco L."/>
            <person name="Jackson L."/>
            <person name="Javaid M."/>
            <person name="Korchina V."/>
            <person name="Kovar C."/>
            <person name="Mata R."/>
            <person name="Mathew T."/>
            <person name="Ngo R."/>
            <person name="Nguyen L."/>
            <person name="Nguyen N."/>
            <person name="Okwuonu G."/>
            <person name="Ongeri F."/>
            <person name="Pham C."/>
            <person name="Simmons D."/>
            <person name="Wilczek-Boney K."/>
            <person name="Hale W."/>
            <person name="Jakkamsetti A."/>
            <person name="Pham P."/>
            <person name="Ruth R."/>
            <person name="San Lucas F."/>
            <person name="Warren J."/>
            <person name="Zhang J."/>
            <person name="Zhao Z."/>
            <person name="Zhou C."/>
            <person name="Zhu D."/>
            <person name="Lee S."/>
            <person name="Bess C."/>
            <person name="Blankenburg K."/>
            <person name="Forbes L."/>
            <person name="Fu Q."/>
            <person name="Gubbala S."/>
            <person name="Hirani K."/>
            <person name="Jayaseelan J.C."/>
            <person name="Lara F."/>
            <person name="Munidasa M."/>
            <person name="Palculict T."/>
            <person name="Patil S."/>
            <person name="Pu L.-L."/>
            <person name="Saada N."/>
            <person name="Tang L."/>
            <person name="Weissenberger G."/>
            <person name="Zhu Y."/>
            <person name="Hemphill L."/>
            <person name="Shang Y."/>
            <person name="Youmans B."/>
            <person name="Ayvaz T."/>
            <person name="Ross M."/>
            <person name="Santibanez J."/>
            <person name="Aqrawi P."/>
            <person name="Gross S."/>
            <person name="Joshi V."/>
            <person name="Fowler G."/>
            <person name="Nazareth L."/>
            <person name="Reid J."/>
            <person name="Worley K."/>
            <person name="Petrosino J."/>
            <person name="Highlander S."/>
            <person name="Gibbs R."/>
        </authorList>
    </citation>
    <scope>NUCLEOTIDE SEQUENCE [LARGE SCALE GENOMIC DNA]</scope>
    <source>
        <strain evidence="2 3">ATCC 51191</strain>
    </source>
</reference>
<organism evidence="2 3">
    <name type="scientific">Fusobacterium animalis ATCC 51191</name>
    <dbReference type="NCBI Taxonomy" id="997347"/>
    <lineage>
        <taxon>Bacteria</taxon>
        <taxon>Fusobacteriati</taxon>
        <taxon>Fusobacteriota</taxon>
        <taxon>Fusobacteriia</taxon>
        <taxon>Fusobacteriales</taxon>
        <taxon>Fusobacteriaceae</taxon>
        <taxon>Fusobacterium</taxon>
    </lineage>
</organism>
<keyword evidence="1" id="KW-0812">Transmembrane</keyword>
<dbReference type="EMBL" id="AFQD01000157">
    <property type="protein sequence ID" value="EGQ79989.1"/>
    <property type="molecule type" value="Genomic_DNA"/>
</dbReference>
<keyword evidence="1" id="KW-0472">Membrane</keyword>
<comment type="caution">
    <text evidence="2">The sequence shown here is derived from an EMBL/GenBank/DDBJ whole genome shotgun (WGS) entry which is preliminary data.</text>
</comment>
<evidence type="ECO:0000313" key="2">
    <source>
        <dbReference type="EMBL" id="EGQ79989.1"/>
    </source>
</evidence>
<accession>F9EM27</accession>
<dbReference type="HOGENOM" id="CLU_2493410_0_0_0"/>
<proteinExistence type="predicted"/>
<keyword evidence="3" id="KW-1185">Reference proteome</keyword>
<evidence type="ECO:0000313" key="3">
    <source>
        <dbReference type="Proteomes" id="UP000005392"/>
    </source>
</evidence>
<gene>
    <name evidence="2" type="ORF">HMPREF9094_0982</name>
</gene>
<sequence>MHSKFIRISFFEIKTIILIKITATSYNVERAFWELEKHYRLASNRNIQLEIIKKICQRKLENLASNELFFTIFIIQLVINYLGFII</sequence>
<evidence type="ECO:0000256" key="1">
    <source>
        <dbReference type="SAM" id="Phobius"/>
    </source>
</evidence>
<name>F9EM27_9FUSO</name>
<keyword evidence="1" id="KW-1133">Transmembrane helix</keyword>
<dbReference type="Proteomes" id="UP000005392">
    <property type="component" value="Unassembled WGS sequence"/>
</dbReference>
<protein>
    <submittedName>
        <fullName evidence="2">Uncharacterized protein</fullName>
    </submittedName>
</protein>